<dbReference type="Proteomes" id="UP000837857">
    <property type="component" value="Chromosome 5"/>
</dbReference>
<evidence type="ECO:0000256" key="1">
    <source>
        <dbReference type="SAM" id="MobiDB-lite"/>
    </source>
</evidence>
<organism evidence="2 3">
    <name type="scientific">Iphiclides podalirius</name>
    <name type="common">scarce swallowtail</name>
    <dbReference type="NCBI Taxonomy" id="110791"/>
    <lineage>
        <taxon>Eukaryota</taxon>
        <taxon>Metazoa</taxon>
        <taxon>Ecdysozoa</taxon>
        <taxon>Arthropoda</taxon>
        <taxon>Hexapoda</taxon>
        <taxon>Insecta</taxon>
        <taxon>Pterygota</taxon>
        <taxon>Neoptera</taxon>
        <taxon>Endopterygota</taxon>
        <taxon>Lepidoptera</taxon>
        <taxon>Glossata</taxon>
        <taxon>Ditrysia</taxon>
        <taxon>Papilionoidea</taxon>
        <taxon>Papilionidae</taxon>
        <taxon>Papilioninae</taxon>
        <taxon>Iphiclides</taxon>
    </lineage>
</organism>
<feature type="compositionally biased region" description="Basic and acidic residues" evidence="1">
    <location>
        <begin position="33"/>
        <end position="48"/>
    </location>
</feature>
<accession>A0ABN8IZK6</accession>
<dbReference type="EMBL" id="OW152817">
    <property type="protein sequence ID" value="CAH2068477.1"/>
    <property type="molecule type" value="Genomic_DNA"/>
</dbReference>
<sequence>MQRASICSPAGRGRGRGGWQQRQGGIDPPQSRAARDPARTSARREASAFRRELATSALDRKTALRFRLIDTPIVTHKWPRLAREPIKV</sequence>
<evidence type="ECO:0000313" key="2">
    <source>
        <dbReference type="EMBL" id="CAH2068477.1"/>
    </source>
</evidence>
<reference evidence="2" key="1">
    <citation type="submission" date="2022-03" db="EMBL/GenBank/DDBJ databases">
        <authorList>
            <person name="Martin H S."/>
        </authorList>
    </citation>
    <scope>NUCLEOTIDE SEQUENCE</scope>
</reference>
<proteinExistence type="predicted"/>
<feature type="non-terminal residue" evidence="2">
    <location>
        <position position="88"/>
    </location>
</feature>
<feature type="region of interest" description="Disordered" evidence="1">
    <location>
        <begin position="1"/>
        <end position="48"/>
    </location>
</feature>
<evidence type="ECO:0000313" key="3">
    <source>
        <dbReference type="Proteomes" id="UP000837857"/>
    </source>
</evidence>
<keyword evidence="3" id="KW-1185">Reference proteome</keyword>
<protein>
    <submittedName>
        <fullName evidence="2">Uncharacterized protein</fullName>
    </submittedName>
</protein>
<name>A0ABN8IZK6_9NEOP</name>
<gene>
    <name evidence="2" type="ORF">IPOD504_LOCUS14355</name>
</gene>